<dbReference type="SUPFAM" id="SSF53092">
    <property type="entry name" value="Creatinase/prolidase N-terminal domain"/>
    <property type="match status" value="1"/>
</dbReference>
<dbReference type="InterPro" id="IPR052433">
    <property type="entry name" value="X-Pro_dipept-like"/>
</dbReference>
<dbReference type="InParanoid" id="B4CZA5"/>
<dbReference type="GO" id="GO:0070006">
    <property type="term" value="F:metalloaminopeptidase activity"/>
    <property type="evidence" value="ECO:0007669"/>
    <property type="project" value="InterPro"/>
</dbReference>
<evidence type="ECO:0000259" key="11">
    <source>
        <dbReference type="Pfam" id="PF00557"/>
    </source>
</evidence>
<reference evidence="13 14" key="1">
    <citation type="journal article" date="2011" name="J. Bacteriol.">
        <title>Genome sequence of Chthoniobacter flavus Ellin428, an aerobic heterotrophic soil bacterium.</title>
        <authorList>
            <person name="Kant R."/>
            <person name="van Passel M.W."/>
            <person name="Palva A."/>
            <person name="Lucas S."/>
            <person name="Lapidus A."/>
            <person name="Glavina Del Rio T."/>
            <person name="Dalin E."/>
            <person name="Tice H."/>
            <person name="Bruce D."/>
            <person name="Goodwin L."/>
            <person name="Pitluck S."/>
            <person name="Larimer F.W."/>
            <person name="Land M.L."/>
            <person name="Hauser L."/>
            <person name="Sangwan P."/>
            <person name="de Vos W.M."/>
            <person name="Janssen P.H."/>
            <person name="Smidt H."/>
        </authorList>
    </citation>
    <scope>NUCLEOTIDE SEQUENCE [LARGE SCALE GENOMIC DNA]</scope>
    <source>
        <strain evidence="13 14">Ellin428</strain>
    </source>
</reference>
<dbReference type="InterPro" id="IPR036005">
    <property type="entry name" value="Creatinase/aminopeptidase-like"/>
</dbReference>
<evidence type="ECO:0000256" key="7">
    <source>
        <dbReference type="ARBA" id="ARBA00022801"/>
    </source>
</evidence>
<comment type="cofactor">
    <cofactor evidence="2">
        <name>Mn(2+)</name>
        <dbReference type="ChEBI" id="CHEBI:29035"/>
    </cofactor>
</comment>
<name>B4CZA5_9BACT</name>
<dbReference type="AlphaFoldDB" id="B4CZA5"/>
<keyword evidence="14" id="KW-1185">Reference proteome</keyword>
<feature type="domain" description="Aminopeptidase P N-terminal" evidence="12">
    <location>
        <begin position="2"/>
        <end position="51"/>
    </location>
</feature>
<keyword evidence="9" id="KW-0464">Manganese</keyword>
<dbReference type="SUPFAM" id="SSF55920">
    <property type="entry name" value="Creatinase/aminopeptidase"/>
    <property type="match status" value="1"/>
</dbReference>
<dbReference type="GO" id="GO:0006508">
    <property type="term" value="P:proteolysis"/>
    <property type="evidence" value="ECO:0007669"/>
    <property type="project" value="UniProtKB-KW"/>
</dbReference>
<evidence type="ECO:0000256" key="9">
    <source>
        <dbReference type="ARBA" id="ARBA00023211"/>
    </source>
</evidence>
<dbReference type="PANTHER" id="PTHR43226">
    <property type="entry name" value="XAA-PRO AMINOPEPTIDASE 3"/>
    <property type="match status" value="1"/>
</dbReference>
<dbReference type="Pfam" id="PF00557">
    <property type="entry name" value="Peptidase_M24"/>
    <property type="match status" value="1"/>
</dbReference>
<accession>B4CZA5</accession>
<dbReference type="Pfam" id="PF05195">
    <property type="entry name" value="AMP_N"/>
    <property type="match status" value="1"/>
</dbReference>
<keyword evidence="5" id="KW-0645">Protease</keyword>
<dbReference type="InterPro" id="IPR000994">
    <property type="entry name" value="Pept_M24"/>
</dbReference>
<evidence type="ECO:0000256" key="5">
    <source>
        <dbReference type="ARBA" id="ARBA00022670"/>
    </source>
</evidence>
<evidence type="ECO:0000256" key="2">
    <source>
        <dbReference type="ARBA" id="ARBA00001936"/>
    </source>
</evidence>
<dbReference type="EMBL" id="ABVL01000004">
    <property type="protein sequence ID" value="EDY20796.1"/>
    <property type="molecule type" value="Genomic_DNA"/>
</dbReference>
<evidence type="ECO:0000256" key="8">
    <source>
        <dbReference type="ARBA" id="ARBA00023049"/>
    </source>
</evidence>
<comment type="caution">
    <text evidence="13">The sequence shown here is derived from an EMBL/GenBank/DDBJ whole genome shotgun (WGS) entry which is preliminary data.</text>
</comment>
<comment type="similarity">
    <text evidence="3 10">Belongs to the peptidase M24B family.</text>
</comment>
<evidence type="ECO:0000313" key="13">
    <source>
        <dbReference type="EMBL" id="EDY20796.1"/>
    </source>
</evidence>
<dbReference type="Gene3D" id="3.90.230.10">
    <property type="entry name" value="Creatinase/methionine aminopeptidase superfamily"/>
    <property type="match status" value="1"/>
</dbReference>
<dbReference type="InterPro" id="IPR029149">
    <property type="entry name" value="Creatin/AminoP/Spt16_N"/>
</dbReference>
<evidence type="ECO:0000256" key="3">
    <source>
        <dbReference type="ARBA" id="ARBA00008766"/>
    </source>
</evidence>
<evidence type="ECO:0000313" key="14">
    <source>
        <dbReference type="Proteomes" id="UP000005824"/>
    </source>
</evidence>
<dbReference type="InterPro" id="IPR007865">
    <property type="entry name" value="Aminopep_P_N"/>
</dbReference>
<dbReference type="Proteomes" id="UP000005824">
    <property type="component" value="Unassembled WGS sequence"/>
</dbReference>
<evidence type="ECO:0000256" key="1">
    <source>
        <dbReference type="ARBA" id="ARBA00001424"/>
    </source>
</evidence>
<proteinExistence type="inferred from homology"/>
<dbReference type="GO" id="GO:0030145">
    <property type="term" value="F:manganese ion binding"/>
    <property type="evidence" value="ECO:0007669"/>
    <property type="project" value="InterPro"/>
</dbReference>
<gene>
    <name evidence="13" type="ORF">CfE428DRAFT_1993</name>
</gene>
<evidence type="ECO:0000256" key="10">
    <source>
        <dbReference type="RuleBase" id="RU000590"/>
    </source>
</evidence>
<dbReference type="PANTHER" id="PTHR43226:SF4">
    <property type="entry name" value="XAA-PRO AMINOPEPTIDASE 3"/>
    <property type="match status" value="1"/>
</dbReference>
<dbReference type="FunCoup" id="B4CZA5">
    <property type="interactions" value="392"/>
</dbReference>
<evidence type="ECO:0000256" key="6">
    <source>
        <dbReference type="ARBA" id="ARBA00022723"/>
    </source>
</evidence>
<comment type="catalytic activity">
    <reaction evidence="1">
        <text>Release of any N-terminal amino acid, including proline, that is linked to proline, even from a dipeptide or tripeptide.</text>
        <dbReference type="EC" id="3.4.11.9"/>
    </reaction>
</comment>
<dbReference type="eggNOG" id="COG0006">
    <property type="taxonomic scope" value="Bacteria"/>
</dbReference>
<feature type="domain" description="Peptidase M24" evidence="11">
    <location>
        <begin position="105"/>
        <end position="324"/>
    </location>
</feature>
<evidence type="ECO:0000259" key="12">
    <source>
        <dbReference type="Pfam" id="PF05195"/>
    </source>
</evidence>
<dbReference type="STRING" id="497964.CfE428DRAFT_1993"/>
<keyword evidence="7" id="KW-0378">Hydrolase</keyword>
<keyword evidence="6 10" id="KW-0479">Metal-binding</keyword>
<keyword evidence="8" id="KW-0482">Metalloprotease</keyword>
<evidence type="ECO:0000256" key="4">
    <source>
        <dbReference type="ARBA" id="ARBA00012574"/>
    </source>
</evidence>
<protein>
    <recommendedName>
        <fullName evidence="4">Xaa-Pro aminopeptidase</fullName>
        <ecNumber evidence="4">3.4.11.9</ecNumber>
    </recommendedName>
</protein>
<dbReference type="Gene3D" id="3.40.350.10">
    <property type="entry name" value="Creatinase/prolidase N-terminal domain"/>
    <property type="match status" value="1"/>
</dbReference>
<dbReference type="EC" id="3.4.11.9" evidence="4"/>
<sequence>MRETSPLIETWEGKRLSKEEAKTVSGIARVEWLSEFPVLFRALMCEAENVYLNNNEHPRAVVTVETREARFVHETHRAFPLHRYHRLAPLLHALRSVKSDAEVALLRQACAITGDGFRRVARFLKPGVTENEVEAEFAHEFISRGAKFAYSPIIGSGANACALHYIQNDGPCRDGDLLLLDVAACCANYNADLTRTLPVNGRFTRRQRQIYDAVLRVYRVCEAALEPGITPKEWREVADEAMAKELVDLKLIKAAEVRKQGAEKKAVRKYFMHGIGHPIGLDVHDVSVIGAPIEAGWVMTCEPGIYIPEENLGIRLEDTVLVTKDGPQSLMADIPMEAGEIEALMAGKTKKARARR</sequence>
<dbReference type="PROSITE" id="PS00491">
    <property type="entry name" value="PROLINE_PEPTIDASE"/>
    <property type="match status" value="1"/>
</dbReference>
<organism evidence="13 14">
    <name type="scientific">Chthoniobacter flavus Ellin428</name>
    <dbReference type="NCBI Taxonomy" id="497964"/>
    <lineage>
        <taxon>Bacteria</taxon>
        <taxon>Pseudomonadati</taxon>
        <taxon>Verrucomicrobiota</taxon>
        <taxon>Spartobacteria</taxon>
        <taxon>Chthoniobacterales</taxon>
        <taxon>Chthoniobacteraceae</taxon>
        <taxon>Chthoniobacter</taxon>
    </lineage>
</organism>
<dbReference type="InterPro" id="IPR001131">
    <property type="entry name" value="Peptidase_M24B_aminopep-P_CS"/>
</dbReference>